<comment type="caution">
    <text evidence="3">The sequence shown here is derived from an EMBL/GenBank/DDBJ whole genome shotgun (WGS) entry which is preliminary data.</text>
</comment>
<feature type="chain" id="PRO_5040249417" evidence="2">
    <location>
        <begin position="22"/>
        <end position="224"/>
    </location>
</feature>
<keyword evidence="2" id="KW-0732">Signal</keyword>
<feature type="region of interest" description="Disordered" evidence="1">
    <location>
        <begin position="30"/>
        <end position="49"/>
    </location>
</feature>
<sequence>MMKNQLQIGLLFCLAISRCSGFSSQSQVPQFSQTTTPRALSSAPTTLSTTRRSNNHRLWMTTSLVSMENNNEEGFTTAMAASTESEQEDDNDASLRGYMRKVTGFSLTAFRATMRAATGISLTAVYASTLAFTSAAVRKVMAAMLSPLPPSFRYFLQPLLILYYAPLFVLRSLAGPTGKEARETHEVFVDSFKAAVDAAEMKVEGYWPPNDEDASSQQSTPVDE</sequence>
<name>A0A9N8DZX5_9STRA</name>
<evidence type="ECO:0000313" key="3">
    <source>
        <dbReference type="EMBL" id="CAB9511971.1"/>
    </source>
</evidence>
<evidence type="ECO:0000256" key="1">
    <source>
        <dbReference type="SAM" id="MobiDB-lite"/>
    </source>
</evidence>
<feature type="signal peptide" evidence="2">
    <location>
        <begin position="1"/>
        <end position="21"/>
    </location>
</feature>
<reference evidence="3" key="1">
    <citation type="submission" date="2020-06" db="EMBL/GenBank/DDBJ databases">
        <authorList>
            <consortium name="Plant Systems Biology data submission"/>
        </authorList>
    </citation>
    <scope>NUCLEOTIDE SEQUENCE</scope>
    <source>
        <strain evidence="3">D6</strain>
    </source>
</reference>
<organism evidence="3 4">
    <name type="scientific">Seminavis robusta</name>
    <dbReference type="NCBI Taxonomy" id="568900"/>
    <lineage>
        <taxon>Eukaryota</taxon>
        <taxon>Sar</taxon>
        <taxon>Stramenopiles</taxon>
        <taxon>Ochrophyta</taxon>
        <taxon>Bacillariophyta</taxon>
        <taxon>Bacillariophyceae</taxon>
        <taxon>Bacillariophycidae</taxon>
        <taxon>Naviculales</taxon>
        <taxon>Naviculaceae</taxon>
        <taxon>Seminavis</taxon>
    </lineage>
</organism>
<accession>A0A9N8DZX5</accession>
<evidence type="ECO:0000256" key="2">
    <source>
        <dbReference type="SAM" id="SignalP"/>
    </source>
</evidence>
<dbReference type="OrthoDB" id="46457at2759"/>
<protein>
    <submittedName>
        <fullName evidence="3">Uncharacterized protein</fullName>
    </submittedName>
</protein>
<evidence type="ECO:0000313" key="4">
    <source>
        <dbReference type="Proteomes" id="UP001153069"/>
    </source>
</evidence>
<keyword evidence="4" id="KW-1185">Reference proteome</keyword>
<dbReference type="AlphaFoldDB" id="A0A9N8DZX5"/>
<dbReference type="EMBL" id="CAICTM010000511">
    <property type="protein sequence ID" value="CAB9511971.1"/>
    <property type="molecule type" value="Genomic_DNA"/>
</dbReference>
<proteinExistence type="predicted"/>
<dbReference type="Proteomes" id="UP001153069">
    <property type="component" value="Unassembled WGS sequence"/>
</dbReference>
<gene>
    <name evidence="3" type="ORF">SEMRO_512_G157590.1</name>
</gene>